<keyword evidence="5" id="KW-0931">ER-Golgi transport</keyword>
<sequence length="162" mass="19245">MSIQWTLAATLLFIQAIIIASLLISAIHPRTWREVFQSHLMQTIGSKSHLYLYGFVGILCIFFVESIFEFLKYSSLNDNHDKIMFYQIQMRLFRGQRNFYISGFGLFSVFIIKRLIALRLEQAKFEEEIEYSHIHIDKLSKRVRHLLEEIKSLNPDYHDEEP</sequence>
<dbReference type="PANTHER" id="PTHR12701:SF20">
    <property type="entry name" value="ENDOPLASMIC RETICULUM TRANSMEMBRANE PROTEIN"/>
    <property type="match status" value="1"/>
</dbReference>
<evidence type="ECO:0000313" key="8">
    <source>
        <dbReference type="Proteomes" id="UP001142055"/>
    </source>
</evidence>
<comment type="caution">
    <text evidence="7">The sequence shown here is derived from an EMBL/GenBank/DDBJ whole genome shotgun (WGS) entry which is preliminary data.</text>
</comment>
<dbReference type="InterPro" id="IPR008417">
    <property type="entry name" value="BAP29/BAP31"/>
</dbReference>
<comment type="subcellular location">
    <subcellularLocation>
        <location evidence="5">Endoplasmic reticulum membrane</location>
        <topology evidence="5">Multi-pass membrane protein</topology>
    </subcellularLocation>
    <subcellularLocation>
        <location evidence="1">Membrane</location>
        <topology evidence="1">Multi-pass membrane protein</topology>
    </subcellularLocation>
</comment>
<reference evidence="7" key="1">
    <citation type="submission" date="2022-12" db="EMBL/GenBank/DDBJ databases">
        <title>Genome assemblies of Blomia tropicalis.</title>
        <authorList>
            <person name="Cui Y."/>
        </authorList>
    </citation>
    <scope>NUCLEOTIDE SEQUENCE</scope>
    <source>
        <tissue evidence="7">Adult mites</tissue>
    </source>
</reference>
<keyword evidence="2 5" id="KW-0812">Transmembrane</keyword>
<dbReference type="GO" id="GO:0005789">
    <property type="term" value="C:endoplasmic reticulum membrane"/>
    <property type="evidence" value="ECO:0007669"/>
    <property type="project" value="UniProtKB-SubCell"/>
</dbReference>
<evidence type="ECO:0000256" key="3">
    <source>
        <dbReference type="ARBA" id="ARBA00022989"/>
    </source>
</evidence>
<evidence type="ECO:0000256" key="1">
    <source>
        <dbReference type="ARBA" id="ARBA00004141"/>
    </source>
</evidence>
<dbReference type="GO" id="GO:0070973">
    <property type="term" value="P:protein localization to endoplasmic reticulum exit site"/>
    <property type="evidence" value="ECO:0007669"/>
    <property type="project" value="UniProtKB-UniRule"/>
</dbReference>
<organism evidence="7 8">
    <name type="scientific">Blomia tropicalis</name>
    <name type="common">Mite</name>
    <dbReference type="NCBI Taxonomy" id="40697"/>
    <lineage>
        <taxon>Eukaryota</taxon>
        <taxon>Metazoa</taxon>
        <taxon>Ecdysozoa</taxon>
        <taxon>Arthropoda</taxon>
        <taxon>Chelicerata</taxon>
        <taxon>Arachnida</taxon>
        <taxon>Acari</taxon>
        <taxon>Acariformes</taxon>
        <taxon>Sarcoptiformes</taxon>
        <taxon>Astigmata</taxon>
        <taxon>Glycyphagoidea</taxon>
        <taxon>Echimyopodidae</taxon>
        <taxon>Blomia</taxon>
    </lineage>
</organism>
<protein>
    <recommendedName>
        <fullName evidence="5">Endoplasmic reticulum transmembrane protein</fullName>
    </recommendedName>
</protein>
<feature type="transmembrane region" description="Helical" evidence="5">
    <location>
        <begin position="6"/>
        <end position="29"/>
    </location>
</feature>
<accession>A0A9Q0RIF0</accession>
<keyword evidence="5" id="KW-0653">Protein transport</keyword>
<keyword evidence="5" id="KW-0256">Endoplasmic reticulum</keyword>
<dbReference type="InterPro" id="IPR040463">
    <property type="entry name" value="BAP29/BAP31_N"/>
</dbReference>
<dbReference type="AlphaFoldDB" id="A0A9Q0RIF0"/>
<keyword evidence="5" id="KW-0813">Transport</keyword>
<keyword evidence="3 5" id="KW-1133">Transmembrane helix</keyword>
<dbReference type="EMBL" id="JAPWDV010000004">
    <property type="protein sequence ID" value="KAJ6215601.1"/>
    <property type="molecule type" value="Genomic_DNA"/>
</dbReference>
<dbReference type="Pfam" id="PF05529">
    <property type="entry name" value="Bap31"/>
    <property type="match status" value="1"/>
</dbReference>
<feature type="transmembrane region" description="Helical" evidence="5">
    <location>
        <begin position="99"/>
        <end position="116"/>
    </location>
</feature>
<dbReference type="Proteomes" id="UP001142055">
    <property type="component" value="Chromosome 4"/>
</dbReference>
<feature type="transmembrane region" description="Helical" evidence="5">
    <location>
        <begin position="50"/>
        <end position="68"/>
    </location>
</feature>
<dbReference type="OrthoDB" id="6500863at2759"/>
<keyword evidence="8" id="KW-1185">Reference proteome</keyword>
<dbReference type="OMA" id="YSHIHID"/>
<evidence type="ECO:0000256" key="2">
    <source>
        <dbReference type="ARBA" id="ARBA00022692"/>
    </source>
</evidence>
<comment type="function">
    <text evidence="5">May play a role in anterograde transport of membrane proteins from the endoplasmic reticulum to the Golgi.</text>
</comment>
<name>A0A9Q0RIF0_BLOTA</name>
<dbReference type="GO" id="GO:0006886">
    <property type="term" value="P:intracellular protein transport"/>
    <property type="evidence" value="ECO:0007669"/>
    <property type="project" value="UniProtKB-UniRule"/>
</dbReference>
<evidence type="ECO:0000256" key="4">
    <source>
        <dbReference type="ARBA" id="ARBA00023136"/>
    </source>
</evidence>
<evidence type="ECO:0000256" key="5">
    <source>
        <dbReference type="RuleBase" id="RU367026"/>
    </source>
</evidence>
<feature type="domain" description="BAP29/BAP31 transmembrane" evidence="6">
    <location>
        <begin position="1"/>
        <end position="130"/>
    </location>
</feature>
<gene>
    <name evidence="7" type="ORF">RDWZM_010101</name>
</gene>
<keyword evidence="4 5" id="KW-0472">Membrane</keyword>
<proteinExistence type="inferred from homology"/>
<comment type="similarity">
    <text evidence="5">Belongs to the BCAP29/BCAP31 family.</text>
</comment>
<evidence type="ECO:0000313" key="7">
    <source>
        <dbReference type="EMBL" id="KAJ6215601.1"/>
    </source>
</evidence>
<evidence type="ECO:0000259" key="6">
    <source>
        <dbReference type="Pfam" id="PF05529"/>
    </source>
</evidence>
<dbReference type="PANTHER" id="PTHR12701">
    <property type="entry name" value="BCR-ASSOCIATED PROTEIN, BAP"/>
    <property type="match status" value="1"/>
</dbReference>
<dbReference type="GO" id="GO:0006888">
    <property type="term" value="P:endoplasmic reticulum to Golgi vesicle-mediated transport"/>
    <property type="evidence" value="ECO:0007669"/>
    <property type="project" value="UniProtKB-UniRule"/>
</dbReference>